<dbReference type="EMBL" id="JBHSIZ010000054">
    <property type="protein sequence ID" value="MFC4962049.1"/>
    <property type="molecule type" value="Genomic_DNA"/>
</dbReference>
<dbReference type="Proteomes" id="UP001595834">
    <property type="component" value="Unassembled WGS sequence"/>
</dbReference>
<reference evidence="3" key="1">
    <citation type="journal article" date="2019" name="Int. J. Syst. Evol. Microbiol.">
        <title>The Global Catalogue of Microorganisms (GCM) 10K type strain sequencing project: providing services to taxonomists for standard genome sequencing and annotation.</title>
        <authorList>
            <consortium name="The Broad Institute Genomics Platform"/>
            <consortium name="The Broad Institute Genome Sequencing Center for Infectious Disease"/>
            <person name="Wu L."/>
            <person name="Ma J."/>
        </authorList>
    </citation>
    <scope>NUCLEOTIDE SEQUENCE [LARGE SCALE GENOMIC DNA]</scope>
    <source>
        <strain evidence="3">CCM 7224</strain>
    </source>
</reference>
<sequence length="77" mass="8455">MTTALTIVITLLLIAGAARMIHLLNAQHSERIALHHYSRFHPGGRGTRSGPARPVPGQGEEPRTAPPAWPRHQEHGR</sequence>
<dbReference type="RefSeq" id="WP_344374623.1">
    <property type="nucleotide sequence ID" value="NZ_BAAASQ010000009.1"/>
</dbReference>
<evidence type="ECO:0000256" key="1">
    <source>
        <dbReference type="SAM" id="MobiDB-lite"/>
    </source>
</evidence>
<comment type="caution">
    <text evidence="2">The sequence shown here is derived from an EMBL/GenBank/DDBJ whole genome shotgun (WGS) entry which is preliminary data.</text>
</comment>
<proteinExistence type="predicted"/>
<evidence type="ECO:0000313" key="3">
    <source>
        <dbReference type="Proteomes" id="UP001595834"/>
    </source>
</evidence>
<feature type="region of interest" description="Disordered" evidence="1">
    <location>
        <begin position="38"/>
        <end position="77"/>
    </location>
</feature>
<name>A0ABV9V0Q9_9ACTN</name>
<evidence type="ECO:0008006" key="4">
    <source>
        <dbReference type="Google" id="ProtNLM"/>
    </source>
</evidence>
<gene>
    <name evidence="2" type="ORF">ACFPFX_37795</name>
</gene>
<evidence type="ECO:0000313" key="2">
    <source>
        <dbReference type="EMBL" id="MFC4962049.1"/>
    </source>
</evidence>
<accession>A0ABV9V0Q9</accession>
<protein>
    <recommendedName>
        <fullName evidence="4">Secreted protein</fullName>
    </recommendedName>
</protein>
<keyword evidence="3" id="KW-1185">Reference proteome</keyword>
<organism evidence="2 3">
    <name type="scientific">Streptomyces mauvecolor</name>
    <dbReference type="NCBI Taxonomy" id="58345"/>
    <lineage>
        <taxon>Bacteria</taxon>
        <taxon>Bacillati</taxon>
        <taxon>Actinomycetota</taxon>
        <taxon>Actinomycetes</taxon>
        <taxon>Kitasatosporales</taxon>
        <taxon>Streptomycetaceae</taxon>
        <taxon>Streptomyces</taxon>
    </lineage>
</organism>